<feature type="transmembrane region" description="Helical" evidence="7">
    <location>
        <begin position="705"/>
        <end position="732"/>
    </location>
</feature>
<sequence length="757" mass="81524">MTRGSFLKTGVKKGLIKMSGYGKWVAGRTTKWITLLIWIVLVGILTVLWPSVNSQVLNNAQNLPETAQSVRAAAVAEQEFPSGSGVPALLVWHREGGLSEEDLVHIIAVYGKLEQQPLPHQNYVPPLGQLPPQALQASLSEDRSTLVTPVLFDKAADSDQLGEAITEMKSVISKETGNDPAAAKVDGSELSLRVSGPVGISIDATGLFKDADVSLLIATVVLVLVFLLLIYRSPILALIPLIAVGFAYGVTSPLLGLMAREGWITVDSQAVSIMTVLLFGAGTDYCLFLISRFRQMLKVEENKGRALLSAITHSSGAIAMSGFTVVLALFALLLAKYGAYHRFAIPFSVSILIMGIASLTLVPALLAIFGRMSFFPFVPRTPQMEAERARAKGKPAPKPKTRKKGIGGLVVSRPWTIVAVTIIGLGILASFSSGIKFTYDILSSFPEDMESRQGFDLIGTQFSPGELAPAKLIIDTQGQVSGEDFKSVLGGISYIDTVSDPQQGAVNKDIVGFDIEFKSNPYSLEAMSHIPALLKTAEQALAESGLDHAEDSVWISGQTATQYDTKELGERDTDLIIPVVIGMITLLLLIYLRSVTATVYLVATVILSFFSALGLGWIIIHYVLGADAIQGSIPLYSFVFLVALGEDYNIFMISNIWKKRKRMPLKQAIAEGVNETGSVITSAGLILAGTFAVLASLPIQVLVQFGIITAIGVLLDTFIVRPFLVPAITVLFGRLAFWPGKHQELEKPLPASADEHY</sequence>
<evidence type="ECO:0000256" key="1">
    <source>
        <dbReference type="ARBA" id="ARBA00004651"/>
    </source>
</evidence>
<name>A0ABX7LDE5_9BACL</name>
<dbReference type="Gene3D" id="1.20.1640.10">
    <property type="entry name" value="Multidrug efflux transporter AcrB transmembrane domain"/>
    <property type="match status" value="2"/>
</dbReference>
<dbReference type="InterPro" id="IPR050545">
    <property type="entry name" value="Mycobact_MmpL"/>
</dbReference>
<reference evidence="9 10" key="1">
    <citation type="submission" date="2021-02" db="EMBL/GenBank/DDBJ databases">
        <title>Paenibacillus tianjinensis sp. nov.</title>
        <authorList>
            <person name="Liu H."/>
        </authorList>
    </citation>
    <scope>NUCLEOTIDE SEQUENCE [LARGE SCALE GENOMIC DNA]</scope>
    <source>
        <strain evidence="9 10">TB2019</strain>
    </source>
</reference>
<evidence type="ECO:0000256" key="5">
    <source>
        <dbReference type="ARBA" id="ARBA00022989"/>
    </source>
</evidence>
<accession>A0ABX7LDE5</accession>
<protein>
    <submittedName>
        <fullName evidence="9">MMPL family transporter</fullName>
    </submittedName>
</protein>
<keyword evidence="4 7" id="KW-0812">Transmembrane</keyword>
<feature type="transmembrane region" description="Helical" evidence="7">
    <location>
        <begin position="238"/>
        <end position="258"/>
    </location>
</feature>
<evidence type="ECO:0000313" key="10">
    <source>
        <dbReference type="Proteomes" id="UP000663452"/>
    </source>
</evidence>
<dbReference type="EMBL" id="CP070969">
    <property type="protein sequence ID" value="QSF44834.1"/>
    <property type="molecule type" value="Genomic_DNA"/>
</dbReference>
<dbReference type="InterPro" id="IPR000731">
    <property type="entry name" value="SSD"/>
</dbReference>
<dbReference type="InterPro" id="IPR004869">
    <property type="entry name" value="MMPL_dom"/>
</dbReference>
<dbReference type="SUPFAM" id="SSF82866">
    <property type="entry name" value="Multidrug efflux transporter AcrB transmembrane domain"/>
    <property type="match status" value="2"/>
</dbReference>
<dbReference type="PANTHER" id="PTHR33406:SF6">
    <property type="entry name" value="MEMBRANE PROTEIN YDGH-RELATED"/>
    <property type="match status" value="1"/>
</dbReference>
<feature type="transmembrane region" description="Helical" evidence="7">
    <location>
        <begin position="599"/>
        <end position="623"/>
    </location>
</feature>
<evidence type="ECO:0000256" key="3">
    <source>
        <dbReference type="ARBA" id="ARBA00022475"/>
    </source>
</evidence>
<evidence type="ECO:0000259" key="8">
    <source>
        <dbReference type="PROSITE" id="PS50156"/>
    </source>
</evidence>
<feature type="transmembrane region" description="Helical" evidence="7">
    <location>
        <begin position="410"/>
        <end position="431"/>
    </location>
</feature>
<feature type="transmembrane region" description="Helical" evidence="7">
    <location>
        <begin position="32"/>
        <end position="52"/>
    </location>
</feature>
<comment type="subcellular location">
    <subcellularLocation>
        <location evidence="1">Cell membrane</location>
        <topology evidence="1">Multi-pass membrane protein</topology>
    </subcellularLocation>
</comment>
<evidence type="ECO:0000256" key="4">
    <source>
        <dbReference type="ARBA" id="ARBA00022692"/>
    </source>
</evidence>
<feature type="transmembrane region" description="Helical" evidence="7">
    <location>
        <begin position="678"/>
        <end position="699"/>
    </location>
</feature>
<keyword evidence="5 7" id="KW-1133">Transmembrane helix</keyword>
<evidence type="ECO:0000256" key="7">
    <source>
        <dbReference type="SAM" id="Phobius"/>
    </source>
</evidence>
<dbReference type="Pfam" id="PF03176">
    <property type="entry name" value="MMPL"/>
    <property type="match status" value="2"/>
</dbReference>
<evidence type="ECO:0000313" key="9">
    <source>
        <dbReference type="EMBL" id="QSF44834.1"/>
    </source>
</evidence>
<dbReference type="PANTHER" id="PTHR33406">
    <property type="entry name" value="MEMBRANE PROTEIN MJ1562-RELATED"/>
    <property type="match status" value="1"/>
</dbReference>
<keyword evidence="10" id="KW-1185">Reference proteome</keyword>
<proteinExistence type="inferred from homology"/>
<feature type="transmembrane region" description="Helical" evidence="7">
    <location>
        <begin position="635"/>
        <end position="657"/>
    </location>
</feature>
<keyword evidence="3" id="KW-1003">Cell membrane</keyword>
<organism evidence="9 10">
    <name type="scientific">Paenibacillus tianjinensis</name>
    <dbReference type="NCBI Taxonomy" id="2810347"/>
    <lineage>
        <taxon>Bacteria</taxon>
        <taxon>Bacillati</taxon>
        <taxon>Bacillota</taxon>
        <taxon>Bacilli</taxon>
        <taxon>Bacillales</taxon>
        <taxon>Paenibacillaceae</taxon>
        <taxon>Paenibacillus</taxon>
    </lineage>
</organism>
<feature type="domain" description="SSD" evidence="8">
    <location>
        <begin position="255"/>
        <end position="368"/>
    </location>
</feature>
<gene>
    <name evidence="9" type="ORF">JRJ22_27445</name>
</gene>
<dbReference type="Proteomes" id="UP000663452">
    <property type="component" value="Chromosome"/>
</dbReference>
<dbReference type="PROSITE" id="PS50156">
    <property type="entry name" value="SSD"/>
    <property type="match status" value="2"/>
</dbReference>
<feature type="transmembrane region" description="Helical" evidence="7">
    <location>
        <begin position="575"/>
        <end position="592"/>
    </location>
</feature>
<feature type="transmembrane region" description="Helical" evidence="7">
    <location>
        <begin position="311"/>
        <end position="335"/>
    </location>
</feature>
<feature type="transmembrane region" description="Helical" evidence="7">
    <location>
        <begin position="270"/>
        <end position="290"/>
    </location>
</feature>
<evidence type="ECO:0000256" key="2">
    <source>
        <dbReference type="ARBA" id="ARBA00010157"/>
    </source>
</evidence>
<comment type="similarity">
    <text evidence="2">Belongs to the resistance-nodulation-cell division (RND) (TC 2.A.6) family. MmpL subfamily.</text>
</comment>
<feature type="transmembrane region" description="Helical" evidence="7">
    <location>
        <begin position="213"/>
        <end position="231"/>
    </location>
</feature>
<keyword evidence="6 7" id="KW-0472">Membrane</keyword>
<feature type="transmembrane region" description="Helical" evidence="7">
    <location>
        <begin position="347"/>
        <end position="370"/>
    </location>
</feature>
<feature type="domain" description="SSD" evidence="8">
    <location>
        <begin position="602"/>
        <end position="730"/>
    </location>
</feature>
<evidence type="ECO:0000256" key="6">
    <source>
        <dbReference type="ARBA" id="ARBA00023136"/>
    </source>
</evidence>